<dbReference type="STRING" id="7574.A0A2R2MK37"/>
<evidence type="ECO:0000313" key="12">
    <source>
        <dbReference type="Proteomes" id="UP000085678"/>
    </source>
</evidence>
<organism evidence="12 13">
    <name type="scientific">Lingula anatina</name>
    <name type="common">Brachiopod</name>
    <name type="synonym">Lingula unguis</name>
    <dbReference type="NCBI Taxonomy" id="7574"/>
    <lineage>
        <taxon>Eukaryota</taxon>
        <taxon>Metazoa</taxon>
        <taxon>Spiralia</taxon>
        <taxon>Lophotrochozoa</taxon>
        <taxon>Brachiopoda</taxon>
        <taxon>Linguliformea</taxon>
        <taxon>Lingulata</taxon>
        <taxon>Lingulida</taxon>
        <taxon>Linguloidea</taxon>
        <taxon>Lingulidae</taxon>
        <taxon>Lingula</taxon>
    </lineage>
</organism>
<dbReference type="Gene3D" id="1.10.565.10">
    <property type="entry name" value="Retinoid X Receptor"/>
    <property type="match status" value="1"/>
</dbReference>
<keyword evidence="5" id="KW-0805">Transcription regulation</keyword>
<dbReference type="InterPro" id="IPR013088">
    <property type="entry name" value="Znf_NHR/GATA"/>
</dbReference>
<feature type="region of interest" description="Disordered" evidence="10">
    <location>
        <begin position="1"/>
        <end position="24"/>
    </location>
</feature>
<evidence type="ECO:0000256" key="10">
    <source>
        <dbReference type="SAM" id="MobiDB-lite"/>
    </source>
</evidence>
<evidence type="ECO:0000256" key="7">
    <source>
        <dbReference type="ARBA" id="ARBA00023163"/>
    </source>
</evidence>
<dbReference type="KEGG" id="lak:106157617"/>
<dbReference type="PROSITE" id="PS00031">
    <property type="entry name" value="NUCLEAR_REC_DBD_1"/>
    <property type="match status" value="1"/>
</dbReference>
<dbReference type="PRINTS" id="PR00047">
    <property type="entry name" value="STROIDFINGER"/>
</dbReference>
<dbReference type="AlphaFoldDB" id="A0A2R2MK37"/>
<evidence type="ECO:0000256" key="1">
    <source>
        <dbReference type="ARBA" id="ARBA00004123"/>
    </source>
</evidence>
<evidence type="ECO:0000256" key="8">
    <source>
        <dbReference type="ARBA" id="ARBA00023170"/>
    </source>
</evidence>
<comment type="subcellular location">
    <subcellularLocation>
        <location evidence="1">Nucleus</location>
    </subcellularLocation>
</comment>
<evidence type="ECO:0000313" key="13">
    <source>
        <dbReference type="RefSeq" id="XP_023930589.1"/>
    </source>
</evidence>
<dbReference type="GO" id="GO:0003700">
    <property type="term" value="F:DNA-binding transcription factor activity"/>
    <property type="evidence" value="ECO:0007669"/>
    <property type="project" value="InterPro"/>
</dbReference>
<evidence type="ECO:0000256" key="9">
    <source>
        <dbReference type="ARBA" id="ARBA00023242"/>
    </source>
</evidence>
<keyword evidence="8 13" id="KW-0675">Receptor</keyword>
<evidence type="ECO:0000256" key="3">
    <source>
        <dbReference type="ARBA" id="ARBA00022771"/>
    </source>
</evidence>
<keyword evidence="9" id="KW-0539">Nucleus</keyword>
<dbReference type="RefSeq" id="XP_023930589.1">
    <property type="nucleotide sequence ID" value="XM_024074821.1"/>
</dbReference>
<dbReference type="PROSITE" id="PS51030">
    <property type="entry name" value="NUCLEAR_REC_DBD_2"/>
    <property type="match status" value="1"/>
</dbReference>
<keyword evidence="6" id="KW-0238">DNA-binding</keyword>
<dbReference type="PANTHER" id="PTHR48092">
    <property type="entry name" value="KNIRPS-RELATED PROTEIN-RELATED"/>
    <property type="match status" value="1"/>
</dbReference>
<dbReference type="InterPro" id="IPR050200">
    <property type="entry name" value="Nuclear_hormone_rcpt_NR3"/>
</dbReference>
<gene>
    <name evidence="13" type="primary">LOC106157617</name>
</gene>
<keyword evidence="7" id="KW-0804">Transcription</keyword>
<dbReference type="SUPFAM" id="SSF57716">
    <property type="entry name" value="Glucocorticoid receptor-like (DNA-binding domain)"/>
    <property type="match status" value="1"/>
</dbReference>
<evidence type="ECO:0000256" key="5">
    <source>
        <dbReference type="ARBA" id="ARBA00023015"/>
    </source>
</evidence>
<dbReference type="InParanoid" id="A0A2R2MK37"/>
<reference evidence="13" key="1">
    <citation type="submission" date="2025-08" db="UniProtKB">
        <authorList>
            <consortium name="RefSeq"/>
        </authorList>
    </citation>
    <scope>IDENTIFICATION</scope>
    <source>
        <tissue evidence="13">Gonads</tissue>
    </source>
</reference>
<dbReference type="OrthoDB" id="10006908at2759"/>
<keyword evidence="4" id="KW-0862">Zinc</keyword>
<evidence type="ECO:0000256" key="6">
    <source>
        <dbReference type="ARBA" id="ARBA00023125"/>
    </source>
</evidence>
<keyword evidence="2" id="KW-0479">Metal-binding</keyword>
<feature type="domain" description="Nuclear receptor" evidence="11">
    <location>
        <begin position="43"/>
        <end position="118"/>
    </location>
</feature>
<dbReference type="InterPro" id="IPR035500">
    <property type="entry name" value="NHR-like_dom_sf"/>
</dbReference>
<dbReference type="InterPro" id="IPR001628">
    <property type="entry name" value="Znf_hrmn_rcpt"/>
</dbReference>
<dbReference type="GO" id="GO:0008270">
    <property type="term" value="F:zinc ion binding"/>
    <property type="evidence" value="ECO:0007669"/>
    <property type="project" value="UniProtKB-KW"/>
</dbReference>
<dbReference type="Pfam" id="PF00105">
    <property type="entry name" value="zf-C4"/>
    <property type="match status" value="1"/>
</dbReference>
<evidence type="ECO:0000259" key="11">
    <source>
        <dbReference type="PROSITE" id="PS51030"/>
    </source>
</evidence>
<keyword evidence="12" id="KW-1185">Reference proteome</keyword>
<accession>A0A2R2MK37</accession>
<evidence type="ECO:0000256" key="2">
    <source>
        <dbReference type="ARBA" id="ARBA00022723"/>
    </source>
</evidence>
<keyword evidence="3" id="KW-0863">Zinc-finger</keyword>
<dbReference type="GeneID" id="106157617"/>
<dbReference type="Gene3D" id="3.30.50.10">
    <property type="entry name" value="Erythroid Transcription Factor GATA-1, subunit A"/>
    <property type="match status" value="1"/>
</dbReference>
<name>A0A2R2MK37_LINAN</name>
<proteinExistence type="predicted"/>
<sequence length="523" mass="59517">MSVDNNEVDSGQRSEKTAQLDIQYSDLIDGKRTKDVDEEDEEERSCAVCHDRATGLHYGVMSCEGCKGFFMRSVLHRAVYKCRNHEGCIMSKRTRNRCQYCRLLQCLKVGMNVKAIREDRMPGGRTRHTGAVKYSAECISRILKGDYSDPGDSGIFAPSGYFPLSPHVIEPHLSRFPRIGPSSVFCSGIPRHCIPCTPPALWNHPGLWTYSRPWLDPMHPGQIPDISRFSAAGQPWSLLAPSSLGETHLPPYGHRVLLDAEKATLAAMEFEKRRLTDARDRCRNLHMLSELSRQRDSHLKDAVTIKKEPECVQDSQCGVSNVDDEQEHKQTVLRFSEIIVSLCNVHSEWIKRQPILDKLTSEEVAILTTKSFFSVTIITALISGEKYFLSRLAQLLQTYVIPTRYQTQESRMFCKKLLTLCKHLLDLRLSSEEWAVLKSFCFLRQNILISHHLTETERLANHFTQVLHYLSSSVTLQPATRVQAMLDVLEPLKVVGENLSEYPLEQLPSIFKQLLLHPVEDAK</sequence>
<dbReference type="GO" id="GO:0043565">
    <property type="term" value="F:sequence-specific DNA binding"/>
    <property type="evidence" value="ECO:0007669"/>
    <property type="project" value="InterPro"/>
</dbReference>
<dbReference type="Proteomes" id="UP000085678">
    <property type="component" value="Unplaced"/>
</dbReference>
<dbReference type="GO" id="GO:0005634">
    <property type="term" value="C:nucleus"/>
    <property type="evidence" value="ECO:0007669"/>
    <property type="project" value="UniProtKB-SubCell"/>
</dbReference>
<dbReference type="SUPFAM" id="SSF48508">
    <property type="entry name" value="Nuclear receptor ligand-binding domain"/>
    <property type="match status" value="1"/>
</dbReference>
<dbReference type="FunFam" id="3.30.50.10:FF:000006">
    <property type="entry name" value="Nuclear receptor subfamily 5 group A member"/>
    <property type="match status" value="1"/>
</dbReference>
<dbReference type="SMART" id="SM00399">
    <property type="entry name" value="ZnF_C4"/>
    <property type="match status" value="1"/>
</dbReference>
<protein>
    <submittedName>
        <fullName evidence="13">Nuclear receptor subfamily 6 group A member 1</fullName>
    </submittedName>
</protein>
<evidence type="ECO:0000256" key="4">
    <source>
        <dbReference type="ARBA" id="ARBA00022833"/>
    </source>
</evidence>